<protein>
    <submittedName>
        <fullName evidence="2">Uncharacterized protein</fullName>
    </submittedName>
</protein>
<accession>A0AAV4HH61</accession>
<feature type="signal peptide" evidence="1">
    <location>
        <begin position="1"/>
        <end position="19"/>
    </location>
</feature>
<dbReference type="AlphaFoldDB" id="A0AAV4HH61"/>
<evidence type="ECO:0000313" key="2">
    <source>
        <dbReference type="EMBL" id="GFR97598.1"/>
    </source>
</evidence>
<proteinExistence type="predicted"/>
<reference evidence="2 3" key="1">
    <citation type="journal article" date="2021" name="Elife">
        <title>Chloroplast acquisition without the gene transfer in kleptoplastic sea slugs, Plakobranchus ocellatus.</title>
        <authorList>
            <person name="Maeda T."/>
            <person name="Takahashi S."/>
            <person name="Yoshida T."/>
            <person name="Shimamura S."/>
            <person name="Takaki Y."/>
            <person name="Nagai Y."/>
            <person name="Toyoda A."/>
            <person name="Suzuki Y."/>
            <person name="Arimoto A."/>
            <person name="Ishii H."/>
            <person name="Satoh N."/>
            <person name="Nishiyama T."/>
            <person name="Hasebe M."/>
            <person name="Maruyama T."/>
            <person name="Minagawa J."/>
            <person name="Obokata J."/>
            <person name="Shigenobu S."/>
        </authorList>
    </citation>
    <scope>NUCLEOTIDE SEQUENCE [LARGE SCALE GENOMIC DNA]</scope>
</reference>
<feature type="chain" id="PRO_5043932449" evidence="1">
    <location>
        <begin position="20"/>
        <end position="130"/>
    </location>
</feature>
<dbReference type="EMBL" id="BMAT01005639">
    <property type="protein sequence ID" value="GFR97598.1"/>
    <property type="molecule type" value="Genomic_DNA"/>
</dbReference>
<sequence length="130" mass="14107">MIQNFSLLVVAAVLSVAWATPCTDVCYGACDVASQGTTIFLPFFQAFVEPSHDTCRAICAAKCNCVDTCQSACGALLTTCRETPGFYYFVRCQFEYTRCATVCFTQCGMETTAGLLSRTMSVFLPPPEEA</sequence>
<keyword evidence="3" id="KW-1185">Reference proteome</keyword>
<gene>
    <name evidence="2" type="ORF">ElyMa_002749300</name>
</gene>
<organism evidence="2 3">
    <name type="scientific">Elysia marginata</name>
    <dbReference type="NCBI Taxonomy" id="1093978"/>
    <lineage>
        <taxon>Eukaryota</taxon>
        <taxon>Metazoa</taxon>
        <taxon>Spiralia</taxon>
        <taxon>Lophotrochozoa</taxon>
        <taxon>Mollusca</taxon>
        <taxon>Gastropoda</taxon>
        <taxon>Heterobranchia</taxon>
        <taxon>Euthyneura</taxon>
        <taxon>Panpulmonata</taxon>
        <taxon>Sacoglossa</taxon>
        <taxon>Placobranchoidea</taxon>
        <taxon>Plakobranchidae</taxon>
        <taxon>Elysia</taxon>
    </lineage>
</organism>
<dbReference type="Proteomes" id="UP000762676">
    <property type="component" value="Unassembled WGS sequence"/>
</dbReference>
<evidence type="ECO:0000313" key="3">
    <source>
        <dbReference type="Proteomes" id="UP000762676"/>
    </source>
</evidence>
<evidence type="ECO:0000256" key="1">
    <source>
        <dbReference type="SAM" id="SignalP"/>
    </source>
</evidence>
<comment type="caution">
    <text evidence="2">The sequence shown here is derived from an EMBL/GenBank/DDBJ whole genome shotgun (WGS) entry which is preliminary data.</text>
</comment>
<keyword evidence="1" id="KW-0732">Signal</keyword>
<name>A0AAV4HH61_9GAST</name>